<proteinExistence type="predicted"/>
<organism evidence="1 2">
    <name type="scientific">Paenibacillus faecis</name>
    <dbReference type="NCBI Taxonomy" id="862114"/>
    <lineage>
        <taxon>Bacteria</taxon>
        <taxon>Bacillati</taxon>
        <taxon>Bacillota</taxon>
        <taxon>Bacilli</taxon>
        <taxon>Bacillales</taxon>
        <taxon>Paenibacillaceae</taxon>
        <taxon>Paenibacillus</taxon>
    </lineage>
</organism>
<evidence type="ECO:0000313" key="2">
    <source>
        <dbReference type="Proteomes" id="UP000325218"/>
    </source>
</evidence>
<dbReference type="Proteomes" id="UP000325218">
    <property type="component" value="Unassembled WGS sequence"/>
</dbReference>
<name>A0A5D0CUX3_9BACL</name>
<dbReference type="OrthoDB" id="2665115at2"/>
<dbReference type="RefSeq" id="WP_148452565.1">
    <property type="nucleotide sequence ID" value="NZ_VSDO01000002.1"/>
</dbReference>
<gene>
    <name evidence="1" type="ORF">FRY98_13575</name>
</gene>
<dbReference type="AlphaFoldDB" id="A0A5D0CUX3"/>
<comment type="caution">
    <text evidence="1">The sequence shown here is derived from an EMBL/GenBank/DDBJ whole genome shotgun (WGS) entry which is preliminary data.</text>
</comment>
<dbReference type="EMBL" id="VSDO01000002">
    <property type="protein sequence ID" value="TYA13662.1"/>
    <property type="molecule type" value="Genomic_DNA"/>
</dbReference>
<sequence>MNFTIVDAQMRKDEEGALVGSTVFEVEGHKAAYEITFYSKKGKEWDYSLNYAKESGIEAEFLSVDAKLEEDDEWFDELLEAAQSKLAE</sequence>
<accession>A0A5D0CUX3</accession>
<keyword evidence="2" id="KW-1185">Reference proteome</keyword>
<protein>
    <submittedName>
        <fullName evidence="1">Uncharacterized protein</fullName>
    </submittedName>
</protein>
<evidence type="ECO:0000313" key="1">
    <source>
        <dbReference type="EMBL" id="TYA13662.1"/>
    </source>
</evidence>
<reference evidence="1 2" key="1">
    <citation type="submission" date="2019-08" db="EMBL/GenBank/DDBJ databases">
        <title>Genome sequencing of Paenibacillus faecis DSM 23593(T).</title>
        <authorList>
            <person name="Kook J.-K."/>
            <person name="Park S.-N."/>
            <person name="Lim Y.K."/>
        </authorList>
    </citation>
    <scope>NUCLEOTIDE SEQUENCE [LARGE SCALE GENOMIC DNA]</scope>
    <source>
        <strain evidence="1 2">DSM 23593</strain>
    </source>
</reference>